<name>A0AAV2KAT4_KNICA</name>
<dbReference type="AlphaFoldDB" id="A0AAV2KAT4"/>
<keyword evidence="2" id="KW-1185">Reference proteome</keyword>
<dbReference type="Proteomes" id="UP001497482">
    <property type="component" value="Chromosome 17"/>
</dbReference>
<sequence length="89" mass="9858">MNQRRSGGLEVAAESAGLFVILAGHTPTRNYPPTCCCLYARTFGAITSRFSTRSSSIRIVCIVLCLKKRSPRVGRLWQKRGTGRNKNTN</sequence>
<reference evidence="1 2" key="1">
    <citation type="submission" date="2024-04" db="EMBL/GenBank/DDBJ databases">
        <authorList>
            <person name="Waldvogel A.-M."/>
            <person name="Schoenle A."/>
        </authorList>
    </citation>
    <scope>NUCLEOTIDE SEQUENCE [LARGE SCALE GENOMIC DNA]</scope>
</reference>
<evidence type="ECO:0000313" key="2">
    <source>
        <dbReference type="Proteomes" id="UP001497482"/>
    </source>
</evidence>
<protein>
    <recommendedName>
        <fullName evidence="3">Secreted protein</fullName>
    </recommendedName>
</protein>
<gene>
    <name evidence="1" type="ORF">KC01_LOCUS16276</name>
</gene>
<organism evidence="1 2">
    <name type="scientific">Knipowitschia caucasica</name>
    <name type="common">Caucasian dwarf goby</name>
    <name type="synonym">Pomatoschistus caucasicus</name>
    <dbReference type="NCBI Taxonomy" id="637954"/>
    <lineage>
        <taxon>Eukaryota</taxon>
        <taxon>Metazoa</taxon>
        <taxon>Chordata</taxon>
        <taxon>Craniata</taxon>
        <taxon>Vertebrata</taxon>
        <taxon>Euteleostomi</taxon>
        <taxon>Actinopterygii</taxon>
        <taxon>Neopterygii</taxon>
        <taxon>Teleostei</taxon>
        <taxon>Neoteleostei</taxon>
        <taxon>Acanthomorphata</taxon>
        <taxon>Gobiaria</taxon>
        <taxon>Gobiiformes</taxon>
        <taxon>Gobioidei</taxon>
        <taxon>Gobiidae</taxon>
        <taxon>Gobiinae</taxon>
        <taxon>Knipowitschia</taxon>
    </lineage>
</organism>
<evidence type="ECO:0000313" key="1">
    <source>
        <dbReference type="EMBL" id="CAL1586150.1"/>
    </source>
</evidence>
<evidence type="ECO:0008006" key="3">
    <source>
        <dbReference type="Google" id="ProtNLM"/>
    </source>
</evidence>
<dbReference type="EMBL" id="OZ035839">
    <property type="protein sequence ID" value="CAL1586150.1"/>
    <property type="molecule type" value="Genomic_DNA"/>
</dbReference>
<accession>A0AAV2KAT4</accession>
<proteinExistence type="predicted"/>